<name>F3FBS6_PSESX</name>
<evidence type="ECO:0000256" key="2">
    <source>
        <dbReference type="HAMAP-Rule" id="MF_00460"/>
    </source>
</evidence>
<accession>F3FBS6</accession>
<dbReference type="Gene3D" id="3.10.20.280">
    <property type="entry name" value="RnfH-like"/>
    <property type="match status" value="1"/>
</dbReference>
<evidence type="ECO:0000313" key="3">
    <source>
        <dbReference type="EMBL" id="EGH27662.1"/>
    </source>
</evidence>
<dbReference type="Pfam" id="PF03658">
    <property type="entry name" value="Ub-RnfH"/>
    <property type="match status" value="1"/>
</dbReference>
<dbReference type="InterPro" id="IPR016155">
    <property type="entry name" value="Mopterin_synth/thiamin_S_b"/>
</dbReference>
<gene>
    <name evidence="3" type="ORF">PSYJA_00964</name>
</gene>
<dbReference type="AlphaFoldDB" id="F3FBS6"/>
<sequence>MADASIQIEVVYASVQRQVLKTVDVPVGSSVRQALALSGMDKEFPELDLSQCAVGIFGKVVADPAARVLEAGERIEIYRPLVADPMEIRRLRAAKAREKRTPLGCELGLNAR</sequence>
<organism evidence="3 4">
    <name type="scientific">Pseudomonas syringae pv. japonica str. M301072</name>
    <dbReference type="NCBI Taxonomy" id="629262"/>
    <lineage>
        <taxon>Bacteria</taxon>
        <taxon>Pseudomonadati</taxon>
        <taxon>Pseudomonadota</taxon>
        <taxon>Gammaproteobacteria</taxon>
        <taxon>Pseudomonadales</taxon>
        <taxon>Pseudomonadaceae</taxon>
        <taxon>Pseudomonas</taxon>
        <taxon>Pseudomonas syringae</taxon>
    </lineage>
</organism>
<evidence type="ECO:0000313" key="4">
    <source>
        <dbReference type="Proteomes" id="UP000004471"/>
    </source>
</evidence>
<reference evidence="3 4" key="1">
    <citation type="journal article" date="2011" name="PLoS Pathog.">
        <title>Dynamic evolution of pathogenicity revealed by sequencing and comparative genomics of 19 Pseudomonas syringae isolates.</title>
        <authorList>
            <person name="Baltrus D.A."/>
            <person name="Nishimura M.T."/>
            <person name="Romanchuk A."/>
            <person name="Chang J.H."/>
            <person name="Mukhtar M.S."/>
            <person name="Cherkis K."/>
            <person name="Roach J."/>
            <person name="Grant S.R."/>
            <person name="Jones C.D."/>
            <person name="Dangl J.L."/>
        </authorList>
    </citation>
    <scope>NUCLEOTIDE SEQUENCE [LARGE SCALE GENOMIC DNA]</scope>
    <source>
        <strain evidence="4">M301072PT</strain>
    </source>
</reference>
<dbReference type="EMBL" id="AEAH01000042">
    <property type="protein sequence ID" value="EGH27662.1"/>
    <property type="molecule type" value="Genomic_DNA"/>
</dbReference>
<comment type="similarity">
    <text evidence="1 2">Belongs to the UPF0125 (RnfH) family.</text>
</comment>
<dbReference type="HAMAP" id="MF_00460">
    <property type="entry name" value="UPF0125_RnfH"/>
    <property type="match status" value="1"/>
</dbReference>
<dbReference type="PATRIC" id="fig|629262.5.peg.165"/>
<comment type="caution">
    <text evidence="3">The sequence shown here is derived from an EMBL/GenBank/DDBJ whole genome shotgun (WGS) entry which is preliminary data.</text>
</comment>
<dbReference type="NCBIfam" id="NF002490">
    <property type="entry name" value="PRK01777.1"/>
    <property type="match status" value="1"/>
</dbReference>
<dbReference type="PANTHER" id="PTHR37483:SF1">
    <property type="entry name" value="UPF0125 PROTEIN RATB"/>
    <property type="match status" value="1"/>
</dbReference>
<protein>
    <recommendedName>
        <fullName evidence="2">UPF0125 protein PSYJA_00964</fullName>
    </recommendedName>
</protein>
<dbReference type="Proteomes" id="UP000004471">
    <property type="component" value="Unassembled WGS sequence"/>
</dbReference>
<dbReference type="SUPFAM" id="SSF54285">
    <property type="entry name" value="MoaD/ThiS"/>
    <property type="match status" value="1"/>
</dbReference>
<dbReference type="InterPro" id="IPR037021">
    <property type="entry name" value="RnfH_sf"/>
</dbReference>
<dbReference type="HOGENOM" id="CLU_150721_1_0_6"/>
<proteinExistence type="inferred from homology"/>
<dbReference type="PANTHER" id="PTHR37483">
    <property type="entry name" value="UPF0125 PROTEIN RATB"/>
    <property type="match status" value="1"/>
</dbReference>
<dbReference type="InterPro" id="IPR005346">
    <property type="entry name" value="RnfH"/>
</dbReference>
<evidence type="ECO:0000256" key="1">
    <source>
        <dbReference type="ARBA" id="ARBA00010645"/>
    </source>
</evidence>